<evidence type="ECO:0000313" key="1">
    <source>
        <dbReference type="EMBL" id="KAI3820640.1"/>
    </source>
</evidence>
<dbReference type="Proteomes" id="UP001056120">
    <property type="component" value="Linkage Group LG03"/>
</dbReference>
<accession>A0ACB9JM69</accession>
<reference evidence="2" key="1">
    <citation type="journal article" date="2022" name="Mol. Ecol. Resour.">
        <title>The genomes of chicory, endive, great burdock and yacon provide insights into Asteraceae palaeo-polyploidization history and plant inulin production.</title>
        <authorList>
            <person name="Fan W."/>
            <person name="Wang S."/>
            <person name="Wang H."/>
            <person name="Wang A."/>
            <person name="Jiang F."/>
            <person name="Liu H."/>
            <person name="Zhao H."/>
            <person name="Xu D."/>
            <person name="Zhang Y."/>
        </authorList>
    </citation>
    <scope>NUCLEOTIDE SEQUENCE [LARGE SCALE GENOMIC DNA]</scope>
    <source>
        <strain evidence="2">cv. Yunnan</strain>
    </source>
</reference>
<reference evidence="1 2" key="2">
    <citation type="journal article" date="2022" name="Mol. Ecol. Resour.">
        <title>The genomes of chicory, endive, great burdock and yacon provide insights into Asteraceae paleo-polyploidization history and plant inulin production.</title>
        <authorList>
            <person name="Fan W."/>
            <person name="Wang S."/>
            <person name="Wang H."/>
            <person name="Wang A."/>
            <person name="Jiang F."/>
            <person name="Liu H."/>
            <person name="Zhao H."/>
            <person name="Xu D."/>
            <person name="Zhang Y."/>
        </authorList>
    </citation>
    <scope>NUCLEOTIDE SEQUENCE [LARGE SCALE GENOMIC DNA]</scope>
    <source>
        <strain evidence="2">cv. Yunnan</strain>
        <tissue evidence="1">Leaves</tissue>
    </source>
</reference>
<gene>
    <name evidence="1" type="ORF">L1987_08188</name>
</gene>
<sequence>MENSRQSLIPSFLYSSSVKNGFDFENVMASKRNSSTNCRLRFLRHRPLREEALWCRLRASQLIQELADS</sequence>
<organism evidence="1 2">
    <name type="scientific">Smallanthus sonchifolius</name>
    <dbReference type="NCBI Taxonomy" id="185202"/>
    <lineage>
        <taxon>Eukaryota</taxon>
        <taxon>Viridiplantae</taxon>
        <taxon>Streptophyta</taxon>
        <taxon>Embryophyta</taxon>
        <taxon>Tracheophyta</taxon>
        <taxon>Spermatophyta</taxon>
        <taxon>Magnoliopsida</taxon>
        <taxon>eudicotyledons</taxon>
        <taxon>Gunneridae</taxon>
        <taxon>Pentapetalae</taxon>
        <taxon>asterids</taxon>
        <taxon>campanulids</taxon>
        <taxon>Asterales</taxon>
        <taxon>Asteraceae</taxon>
        <taxon>Asteroideae</taxon>
        <taxon>Heliantheae alliance</taxon>
        <taxon>Millerieae</taxon>
        <taxon>Smallanthus</taxon>
    </lineage>
</organism>
<comment type="caution">
    <text evidence="1">The sequence shown here is derived from an EMBL/GenBank/DDBJ whole genome shotgun (WGS) entry which is preliminary data.</text>
</comment>
<keyword evidence="2" id="KW-1185">Reference proteome</keyword>
<evidence type="ECO:0000313" key="2">
    <source>
        <dbReference type="Proteomes" id="UP001056120"/>
    </source>
</evidence>
<name>A0ACB9JM69_9ASTR</name>
<protein>
    <submittedName>
        <fullName evidence="1">Uncharacterized protein</fullName>
    </submittedName>
</protein>
<proteinExistence type="predicted"/>
<dbReference type="EMBL" id="CM042020">
    <property type="protein sequence ID" value="KAI3820640.1"/>
    <property type="molecule type" value="Genomic_DNA"/>
</dbReference>